<reference evidence="1 2" key="1">
    <citation type="submission" date="2017-03" db="EMBL/GenBank/DDBJ databases">
        <title>Draft genome sequence of Streptomyces scabrisporus NF3, endophyte isolated from Amphipterygium adstringens.</title>
        <authorList>
            <person name="Vazquez M."/>
            <person name="Ceapa C.D."/>
            <person name="Rodriguez Luna D."/>
            <person name="Sanchez Esquivel S."/>
        </authorList>
    </citation>
    <scope>NUCLEOTIDE SEQUENCE [LARGE SCALE GENOMIC DNA]</scope>
    <source>
        <strain evidence="1 2">NF3</strain>
    </source>
</reference>
<gene>
    <name evidence="1" type="ORF">B4N89_45370</name>
</gene>
<evidence type="ECO:0000313" key="1">
    <source>
        <dbReference type="EMBL" id="OPC76720.1"/>
    </source>
</evidence>
<sequence length="566" mass="61451">MFRPERPRVSAGRRIGGFTVVNARTYRLWGVLACREDLPEAAFASVVEALTVPSRGAEHTDRWRRDALGAALAVLFARVREPALRAALIRAVTRETVADHVRESRLGVEDLPIITAAHRVWPALVVAVAGAGHVRVAANLLDALNDWDLDSVASYWDIRRRSGEPARPMPDELLDAILHRTLGPCARALADPGAPSCPMDWARATGPGSWREAAFGGSAWRALQGCPDRWPDLVAHPYLGRAVRHVLLAHADTEALDDALLEACLPVLTLPELARLPRPSVTQRERLGEIAERVRRHPRVRGIAADDVHVAVSECMRRGRLSSARILTDDAVPRLARDLAAVGDNARDLAVLCDRVARLPRPTVVVRAEEGRYGPGPELGWDQGRRVDALAHLATNPNTPRDAVAAVLEHLHPAELRALACADTAPAWLRAVAREQAPGDDTTVRLLTDDELDAHPDPAAVLASWLDRVGDDDHFRTVQHAVRQSRHCTPELLLRLPVDDALGQGAADTTAPLLIEVCGTDPARWADLSTALDRLPRRVALGTFLESLAVPSTSTSSPEPISSRGG</sequence>
<keyword evidence="2" id="KW-1185">Reference proteome</keyword>
<dbReference type="EMBL" id="MWQN01000005">
    <property type="protein sequence ID" value="OPC76720.1"/>
    <property type="molecule type" value="Genomic_DNA"/>
</dbReference>
<organism evidence="1 2">
    <name type="scientific">Embleya scabrispora</name>
    <dbReference type="NCBI Taxonomy" id="159449"/>
    <lineage>
        <taxon>Bacteria</taxon>
        <taxon>Bacillati</taxon>
        <taxon>Actinomycetota</taxon>
        <taxon>Actinomycetes</taxon>
        <taxon>Kitasatosporales</taxon>
        <taxon>Streptomycetaceae</taxon>
        <taxon>Embleya</taxon>
    </lineage>
</organism>
<comment type="caution">
    <text evidence="1">The sequence shown here is derived from an EMBL/GenBank/DDBJ whole genome shotgun (WGS) entry which is preliminary data.</text>
</comment>
<proteinExistence type="predicted"/>
<dbReference type="AlphaFoldDB" id="A0A1T3NJ51"/>
<protein>
    <submittedName>
        <fullName evidence="1">Uncharacterized protein</fullName>
    </submittedName>
</protein>
<name>A0A1T3NJ51_9ACTN</name>
<accession>A0A1T3NJ51</accession>
<evidence type="ECO:0000313" key="2">
    <source>
        <dbReference type="Proteomes" id="UP000190037"/>
    </source>
</evidence>
<dbReference type="Proteomes" id="UP000190037">
    <property type="component" value="Unassembled WGS sequence"/>
</dbReference>